<reference evidence="1" key="1">
    <citation type="submission" date="2023-05" db="EMBL/GenBank/DDBJ databases">
        <title>Mariniplasma microaerophilum sp. nov., a novel anaerobic mollicute isolated from terrestrial mud volcano, Taman Peninsula, Russia.</title>
        <authorList>
            <person name="Khomyakova M.A."/>
            <person name="Merkel A.Y."/>
            <person name="Slobodkin A.I."/>
        </authorList>
    </citation>
    <scope>NUCLEOTIDE SEQUENCE</scope>
    <source>
        <strain evidence="1">M4Ah</strain>
    </source>
</reference>
<dbReference type="Proteomes" id="UP001431532">
    <property type="component" value="Unassembled WGS sequence"/>
</dbReference>
<comment type="caution">
    <text evidence="1">The sequence shown here is derived from an EMBL/GenBank/DDBJ whole genome shotgun (WGS) entry which is preliminary data.</text>
</comment>
<accession>A0AAW6UAH1</accession>
<name>A0AAW6UAH1_9MOLU</name>
<dbReference type="RefSeq" id="WP_282839530.1">
    <property type="nucleotide sequence ID" value="NZ_JASCXW010000017.1"/>
</dbReference>
<keyword evidence="2" id="KW-1185">Reference proteome</keyword>
<sequence>MNVIRKLYQQLQKQLNLIDFNNIWKGFHVFDFALYNDNEVFLKDEVIQKDERFYGNTAIKYQNTFLAIWYINPKDIEKYEKDSTVLLSKIVHEMFHAYQFEQGEQRWPHEVKSLLTYQYDAVNLSIKKQENEMLFTCLDQFDMELFKDFLRTRKSRQQQFPSQFDYEAKTEVIEGFATYVELMALKMLDQTKYLKTLSVLKDKILNEENYFPIRLICYDIGGLIAILCKENEMDWHHDLSSTTLTLSEILFNRYLILSESKTLNVDSDIEKMVIQFENENKILIEETLKKCNAKHEGKYKLLGVDPYNARAYKYYIYCPGFFALINPEGKQEFIFNTGVVEIDDDLTVISCQYITTKGV</sequence>
<protein>
    <submittedName>
        <fullName evidence="1">Uncharacterized protein</fullName>
    </submittedName>
</protein>
<evidence type="ECO:0000313" key="2">
    <source>
        <dbReference type="Proteomes" id="UP001431532"/>
    </source>
</evidence>
<organism evidence="1 2">
    <name type="scientific">Peloplasma aerotolerans</name>
    <dbReference type="NCBI Taxonomy" id="3044389"/>
    <lineage>
        <taxon>Bacteria</taxon>
        <taxon>Bacillati</taxon>
        <taxon>Mycoplasmatota</taxon>
        <taxon>Mollicutes</taxon>
        <taxon>Acholeplasmatales</taxon>
        <taxon>Acholeplasmataceae</taxon>
        <taxon>Peloplasma</taxon>
    </lineage>
</organism>
<evidence type="ECO:0000313" key="1">
    <source>
        <dbReference type="EMBL" id="MDI6453101.1"/>
    </source>
</evidence>
<proteinExistence type="predicted"/>
<dbReference type="EMBL" id="JASCXW010000017">
    <property type="protein sequence ID" value="MDI6453101.1"/>
    <property type="molecule type" value="Genomic_DNA"/>
</dbReference>
<gene>
    <name evidence="1" type="ORF">QJ521_05965</name>
</gene>
<dbReference type="AlphaFoldDB" id="A0AAW6UAH1"/>